<dbReference type="Pfam" id="PF00072">
    <property type="entry name" value="Response_reg"/>
    <property type="match status" value="1"/>
</dbReference>
<dbReference type="GO" id="GO:0032993">
    <property type="term" value="C:protein-DNA complex"/>
    <property type="evidence" value="ECO:0007669"/>
    <property type="project" value="TreeGrafter"/>
</dbReference>
<dbReference type="KEGG" id="pcx:LPB68_12370"/>
<dbReference type="SUPFAM" id="SSF52172">
    <property type="entry name" value="CheY-like"/>
    <property type="match status" value="1"/>
</dbReference>
<feature type="DNA-binding region" description="OmpR/PhoB-type" evidence="7">
    <location>
        <begin position="128"/>
        <end position="226"/>
    </location>
</feature>
<dbReference type="Gene3D" id="6.10.250.690">
    <property type="match status" value="1"/>
</dbReference>
<evidence type="ECO:0000259" key="8">
    <source>
        <dbReference type="PROSITE" id="PS50110"/>
    </source>
</evidence>
<protein>
    <recommendedName>
        <fullName evidence="12">Two-component system response regulator</fullName>
    </recommendedName>
</protein>
<dbReference type="EMBL" id="LSFN01000036">
    <property type="protein sequence ID" value="OAB71980.1"/>
    <property type="molecule type" value="Genomic_DNA"/>
</dbReference>
<dbReference type="InterPro" id="IPR036388">
    <property type="entry name" value="WH-like_DNA-bd_sf"/>
</dbReference>
<dbReference type="CDD" id="cd00383">
    <property type="entry name" value="trans_reg_C"/>
    <property type="match status" value="1"/>
</dbReference>
<organism evidence="10 11">
    <name type="scientific">Paenibacillus crassostreae</name>
    <dbReference type="NCBI Taxonomy" id="1763538"/>
    <lineage>
        <taxon>Bacteria</taxon>
        <taxon>Bacillati</taxon>
        <taxon>Bacillota</taxon>
        <taxon>Bacilli</taxon>
        <taxon>Bacillales</taxon>
        <taxon>Paenibacillaceae</taxon>
        <taxon>Paenibacillus</taxon>
    </lineage>
</organism>
<sequence>MNQILIVDDEPEIRQLIRMHLEQSDLSVIEVGSGRQAIQYLQNHAIELVILDLMMEDGNGFEVLHYLREINAGPLVIALSARREVQDKILTLGLGADDYVTKPFSPMELVARVQAQLRRHRPQSSYPAKVLRLNKLVLDIDNYVLRNDGKSFPVTPVECKLLALFMQNPDRVLTKREIYKQVWNHENFDGNNLSVFISKLRNILEPTEGSPHYLHSIRGIGYKFSGDGQ</sequence>
<dbReference type="STRING" id="1763538.LPB68_12370"/>
<dbReference type="Pfam" id="PF00486">
    <property type="entry name" value="Trans_reg_C"/>
    <property type="match status" value="1"/>
</dbReference>
<reference evidence="10 11" key="1">
    <citation type="submission" date="2016-02" db="EMBL/GenBank/DDBJ databases">
        <title>Paenibacillus sp. LPB0068, isolated from Crassostrea gigas.</title>
        <authorList>
            <person name="Shin S.-K."/>
            <person name="Yi H."/>
        </authorList>
    </citation>
    <scope>NUCLEOTIDE SEQUENCE [LARGE SCALE GENOMIC DNA]</scope>
    <source>
        <strain evidence="10 11">LPB0068</strain>
    </source>
</reference>
<dbReference type="CDD" id="cd17574">
    <property type="entry name" value="REC_OmpR"/>
    <property type="match status" value="1"/>
</dbReference>
<dbReference type="InterPro" id="IPR001789">
    <property type="entry name" value="Sig_transdc_resp-reg_receiver"/>
</dbReference>
<proteinExistence type="predicted"/>
<keyword evidence="1 6" id="KW-0597">Phosphoprotein</keyword>
<evidence type="ECO:0000256" key="2">
    <source>
        <dbReference type="ARBA" id="ARBA00023012"/>
    </source>
</evidence>
<evidence type="ECO:0000256" key="1">
    <source>
        <dbReference type="ARBA" id="ARBA00022553"/>
    </source>
</evidence>
<evidence type="ECO:0000256" key="5">
    <source>
        <dbReference type="ARBA" id="ARBA00023163"/>
    </source>
</evidence>
<dbReference type="Gene3D" id="3.40.50.2300">
    <property type="match status" value="1"/>
</dbReference>
<dbReference type="AlphaFoldDB" id="A0A167BDU9"/>
<accession>A0A167BDU9</accession>
<dbReference type="PROSITE" id="PS50110">
    <property type="entry name" value="RESPONSE_REGULATORY"/>
    <property type="match status" value="1"/>
</dbReference>
<evidence type="ECO:0000313" key="10">
    <source>
        <dbReference type="EMBL" id="OAB71980.1"/>
    </source>
</evidence>
<dbReference type="PROSITE" id="PS51755">
    <property type="entry name" value="OMPR_PHOB"/>
    <property type="match status" value="1"/>
</dbReference>
<gene>
    <name evidence="10" type="ORF">PNBC_18520</name>
</gene>
<evidence type="ECO:0000313" key="11">
    <source>
        <dbReference type="Proteomes" id="UP000077134"/>
    </source>
</evidence>
<dbReference type="SMART" id="SM00862">
    <property type="entry name" value="Trans_reg_C"/>
    <property type="match status" value="1"/>
</dbReference>
<dbReference type="Proteomes" id="UP000077134">
    <property type="component" value="Unassembled WGS sequence"/>
</dbReference>
<dbReference type="GO" id="GO:0005829">
    <property type="term" value="C:cytosol"/>
    <property type="evidence" value="ECO:0007669"/>
    <property type="project" value="TreeGrafter"/>
</dbReference>
<name>A0A167BDU9_9BACL</name>
<keyword evidence="4 7" id="KW-0238">DNA-binding</keyword>
<evidence type="ECO:0000259" key="9">
    <source>
        <dbReference type="PROSITE" id="PS51755"/>
    </source>
</evidence>
<keyword evidence="11" id="KW-1185">Reference proteome</keyword>
<dbReference type="InterPro" id="IPR011006">
    <property type="entry name" value="CheY-like_superfamily"/>
</dbReference>
<feature type="modified residue" description="4-aspartylphosphate" evidence="6">
    <location>
        <position position="52"/>
    </location>
</feature>
<evidence type="ECO:0000256" key="6">
    <source>
        <dbReference type="PROSITE-ProRule" id="PRU00169"/>
    </source>
</evidence>
<evidence type="ECO:0000256" key="3">
    <source>
        <dbReference type="ARBA" id="ARBA00023015"/>
    </source>
</evidence>
<feature type="domain" description="OmpR/PhoB-type" evidence="9">
    <location>
        <begin position="128"/>
        <end position="226"/>
    </location>
</feature>
<feature type="domain" description="Response regulatory" evidence="8">
    <location>
        <begin position="3"/>
        <end position="117"/>
    </location>
</feature>
<evidence type="ECO:0000256" key="4">
    <source>
        <dbReference type="ARBA" id="ARBA00023125"/>
    </source>
</evidence>
<dbReference type="PANTHER" id="PTHR48111:SF2">
    <property type="entry name" value="RESPONSE REGULATOR SAER"/>
    <property type="match status" value="1"/>
</dbReference>
<dbReference type="InterPro" id="IPR039420">
    <property type="entry name" value="WalR-like"/>
</dbReference>
<dbReference type="Gene3D" id="1.10.10.10">
    <property type="entry name" value="Winged helix-like DNA-binding domain superfamily/Winged helix DNA-binding domain"/>
    <property type="match status" value="1"/>
</dbReference>
<dbReference type="InterPro" id="IPR001867">
    <property type="entry name" value="OmpR/PhoB-type_DNA-bd"/>
</dbReference>
<keyword evidence="5" id="KW-0804">Transcription</keyword>
<evidence type="ECO:0008006" key="12">
    <source>
        <dbReference type="Google" id="ProtNLM"/>
    </source>
</evidence>
<dbReference type="GO" id="GO:0000156">
    <property type="term" value="F:phosphorelay response regulator activity"/>
    <property type="evidence" value="ECO:0007669"/>
    <property type="project" value="TreeGrafter"/>
</dbReference>
<dbReference type="GO" id="GO:0006355">
    <property type="term" value="P:regulation of DNA-templated transcription"/>
    <property type="evidence" value="ECO:0007669"/>
    <property type="project" value="InterPro"/>
</dbReference>
<keyword evidence="3" id="KW-0805">Transcription regulation</keyword>
<dbReference type="SMART" id="SM00448">
    <property type="entry name" value="REC"/>
    <property type="match status" value="1"/>
</dbReference>
<dbReference type="GO" id="GO:0000976">
    <property type="term" value="F:transcription cis-regulatory region binding"/>
    <property type="evidence" value="ECO:0007669"/>
    <property type="project" value="TreeGrafter"/>
</dbReference>
<dbReference type="PANTHER" id="PTHR48111">
    <property type="entry name" value="REGULATOR OF RPOS"/>
    <property type="match status" value="1"/>
</dbReference>
<evidence type="ECO:0000256" key="7">
    <source>
        <dbReference type="PROSITE-ProRule" id="PRU01091"/>
    </source>
</evidence>
<comment type="caution">
    <text evidence="10">The sequence shown here is derived from an EMBL/GenBank/DDBJ whole genome shotgun (WGS) entry which is preliminary data.</text>
</comment>
<keyword evidence="2" id="KW-0902">Two-component regulatory system</keyword>